<dbReference type="Pfam" id="PF11306">
    <property type="entry name" value="DUF3108"/>
    <property type="match status" value="1"/>
</dbReference>
<evidence type="ECO:0000313" key="2">
    <source>
        <dbReference type="EMBL" id="RFU15036.1"/>
    </source>
</evidence>
<keyword evidence="3" id="KW-1185">Reference proteome</keyword>
<reference evidence="2 3" key="1">
    <citation type="submission" date="2018-08" db="EMBL/GenBank/DDBJ databases">
        <title>Acidipila sp. 4G-K13, an acidobacterium isolated from forest soil.</title>
        <authorList>
            <person name="Gao Z.-H."/>
            <person name="Qiu L.-H."/>
        </authorList>
    </citation>
    <scope>NUCLEOTIDE SEQUENCE [LARGE SCALE GENOMIC DNA]</scope>
    <source>
        <strain evidence="2 3">4G-K13</strain>
    </source>
</reference>
<evidence type="ECO:0000256" key="1">
    <source>
        <dbReference type="SAM" id="MobiDB-lite"/>
    </source>
</evidence>
<dbReference type="OrthoDB" id="9806641at2"/>
<dbReference type="Proteomes" id="UP000264702">
    <property type="component" value="Unassembled WGS sequence"/>
</dbReference>
<feature type="compositionally biased region" description="Low complexity" evidence="1">
    <location>
        <begin position="1"/>
        <end position="17"/>
    </location>
</feature>
<sequence>MQQAQAPAQAAQNQARQPVPSLPQPRAGYSFPARQTLTYQVDWRVFPAGTVVMHLEGQGNEEHVTSTADTLGAINLIFRVVDRFQSSFDRQTGCSSGFSKQLQEGRRQVNSDLKFDYQQHKMIQNERNVVRGTSRHQEASIPSCVIDLLSAIFYPSSQALTVGQNFQVPVADGMRTIPVTMKMEGREQVHTPLGTYQTIRVQPTADAGVVKNRGNIWIWYTDDDRHIPVQMRARLFWGTITFQLTALEDK</sequence>
<dbReference type="AlphaFoldDB" id="A0A372IJB4"/>
<name>A0A372IJB4_9BACT</name>
<organism evidence="2 3">
    <name type="scientific">Paracidobacterium acidisoli</name>
    <dbReference type="NCBI Taxonomy" id="2303751"/>
    <lineage>
        <taxon>Bacteria</taxon>
        <taxon>Pseudomonadati</taxon>
        <taxon>Acidobacteriota</taxon>
        <taxon>Terriglobia</taxon>
        <taxon>Terriglobales</taxon>
        <taxon>Acidobacteriaceae</taxon>
        <taxon>Paracidobacterium</taxon>
    </lineage>
</organism>
<feature type="region of interest" description="Disordered" evidence="1">
    <location>
        <begin position="1"/>
        <end position="28"/>
    </location>
</feature>
<protein>
    <submittedName>
        <fullName evidence="2">DUF3108 domain-containing protein</fullName>
    </submittedName>
</protein>
<dbReference type="InterPro" id="IPR021457">
    <property type="entry name" value="DUF3108"/>
</dbReference>
<proteinExistence type="predicted"/>
<accession>A0A372IJB4</accession>
<evidence type="ECO:0000313" key="3">
    <source>
        <dbReference type="Proteomes" id="UP000264702"/>
    </source>
</evidence>
<comment type="caution">
    <text evidence="2">The sequence shown here is derived from an EMBL/GenBank/DDBJ whole genome shotgun (WGS) entry which is preliminary data.</text>
</comment>
<dbReference type="EMBL" id="QVQT01000008">
    <property type="protein sequence ID" value="RFU15036.1"/>
    <property type="molecule type" value="Genomic_DNA"/>
</dbReference>
<gene>
    <name evidence="2" type="ORF">D0Y96_19335</name>
</gene>